<comment type="subcellular location">
    <subcellularLocation>
        <location evidence="1">Cell membrane</location>
        <topology evidence="1">Multi-pass membrane protein</topology>
    </subcellularLocation>
</comment>
<dbReference type="FunFam" id="3.40.50.300:FF:000287">
    <property type="entry name" value="Multidrug ABC transporter ATP-binding protein"/>
    <property type="match status" value="1"/>
</dbReference>
<evidence type="ECO:0000256" key="3">
    <source>
        <dbReference type="ARBA" id="ARBA00022448"/>
    </source>
</evidence>
<dbReference type="PROSITE" id="PS50893">
    <property type="entry name" value="ABC_TRANSPORTER_2"/>
    <property type="match status" value="1"/>
</dbReference>
<feature type="transmembrane region" description="Helical" evidence="9">
    <location>
        <begin position="101"/>
        <end position="121"/>
    </location>
</feature>
<keyword evidence="3" id="KW-0813">Transport</keyword>
<keyword evidence="13" id="KW-1185">Reference proteome</keyword>
<evidence type="ECO:0000313" key="12">
    <source>
        <dbReference type="EMBL" id="SFL29673.1"/>
    </source>
</evidence>
<evidence type="ECO:0000256" key="2">
    <source>
        <dbReference type="ARBA" id="ARBA00005417"/>
    </source>
</evidence>
<dbReference type="GO" id="GO:0140359">
    <property type="term" value="F:ABC-type transporter activity"/>
    <property type="evidence" value="ECO:0007669"/>
    <property type="project" value="InterPro"/>
</dbReference>
<keyword evidence="4 9" id="KW-0812">Transmembrane</keyword>
<dbReference type="Pfam" id="PF00664">
    <property type="entry name" value="ABC_membrane"/>
    <property type="match status" value="1"/>
</dbReference>
<dbReference type="PANTHER" id="PTHR24221">
    <property type="entry name" value="ATP-BINDING CASSETTE SUB-FAMILY B"/>
    <property type="match status" value="1"/>
</dbReference>
<dbReference type="SUPFAM" id="SSF52540">
    <property type="entry name" value="P-loop containing nucleoside triphosphate hydrolases"/>
    <property type="match status" value="1"/>
</dbReference>
<keyword evidence="6 12" id="KW-0067">ATP-binding</keyword>
<organism evidence="12 13">
    <name type="scientific">Methylobacterium pseudosasicola</name>
    <dbReference type="NCBI Taxonomy" id="582667"/>
    <lineage>
        <taxon>Bacteria</taxon>
        <taxon>Pseudomonadati</taxon>
        <taxon>Pseudomonadota</taxon>
        <taxon>Alphaproteobacteria</taxon>
        <taxon>Hyphomicrobiales</taxon>
        <taxon>Methylobacteriaceae</taxon>
        <taxon>Methylobacterium</taxon>
    </lineage>
</organism>
<dbReference type="GO" id="GO:0005524">
    <property type="term" value="F:ATP binding"/>
    <property type="evidence" value="ECO:0007669"/>
    <property type="project" value="UniProtKB-KW"/>
</dbReference>
<dbReference type="GO" id="GO:0016887">
    <property type="term" value="F:ATP hydrolysis activity"/>
    <property type="evidence" value="ECO:0007669"/>
    <property type="project" value="InterPro"/>
</dbReference>
<accession>A0A1I4GJJ2</accession>
<dbReference type="STRING" id="582667.SAMN05192568_100316"/>
<dbReference type="CDD" id="cd07346">
    <property type="entry name" value="ABC_6TM_exporters"/>
    <property type="match status" value="1"/>
</dbReference>
<feature type="domain" description="ABC transporter" evidence="10">
    <location>
        <begin position="383"/>
        <end position="617"/>
    </location>
</feature>
<dbReference type="SUPFAM" id="SSF90123">
    <property type="entry name" value="ABC transporter transmembrane region"/>
    <property type="match status" value="1"/>
</dbReference>
<evidence type="ECO:0000256" key="6">
    <source>
        <dbReference type="ARBA" id="ARBA00022840"/>
    </source>
</evidence>
<feature type="transmembrane region" description="Helical" evidence="9">
    <location>
        <begin position="290"/>
        <end position="310"/>
    </location>
</feature>
<evidence type="ECO:0000256" key="9">
    <source>
        <dbReference type="SAM" id="Phobius"/>
    </source>
</evidence>
<keyword evidence="5" id="KW-0547">Nucleotide-binding</keyword>
<dbReference type="InterPro" id="IPR003439">
    <property type="entry name" value="ABC_transporter-like_ATP-bd"/>
</dbReference>
<dbReference type="Gene3D" id="1.20.1560.10">
    <property type="entry name" value="ABC transporter type 1, transmembrane domain"/>
    <property type="match status" value="1"/>
</dbReference>
<protein>
    <submittedName>
        <fullName evidence="12">ATP-binding cassette, subfamily B</fullName>
    </submittedName>
</protein>
<dbReference type="PROSITE" id="PS00211">
    <property type="entry name" value="ABC_TRANSPORTER_1"/>
    <property type="match status" value="1"/>
</dbReference>
<evidence type="ECO:0000256" key="4">
    <source>
        <dbReference type="ARBA" id="ARBA00022692"/>
    </source>
</evidence>
<reference evidence="13" key="1">
    <citation type="submission" date="2016-10" db="EMBL/GenBank/DDBJ databases">
        <authorList>
            <person name="Varghese N."/>
            <person name="Submissions S."/>
        </authorList>
    </citation>
    <scope>NUCLEOTIDE SEQUENCE [LARGE SCALE GENOMIC DNA]</scope>
    <source>
        <strain evidence="13">BL36</strain>
    </source>
</reference>
<keyword evidence="7 9" id="KW-1133">Transmembrane helix</keyword>
<dbReference type="PROSITE" id="PS50929">
    <property type="entry name" value="ABC_TM1F"/>
    <property type="match status" value="1"/>
</dbReference>
<evidence type="ECO:0000256" key="8">
    <source>
        <dbReference type="ARBA" id="ARBA00023136"/>
    </source>
</evidence>
<evidence type="ECO:0000256" key="5">
    <source>
        <dbReference type="ARBA" id="ARBA00022741"/>
    </source>
</evidence>
<dbReference type="PANTHER" id="PTHR24221:SF654">
    <property type="entry name" value="ATP-BINDING CASSETTE SUB-FAMILY B MEMBER 6"/>
    <property type="match status" value="1"/>
</dbReference>
<evidence type="ECO:0000256" key="1">
    <source>
        <dbReference type="ARBA" id="ARBA00004651"/>
    </source>
</evidence>
<dbReference type="InterPro" id="IPR003593">
    <property type="entry name" value="AAA+_ATPase"/>
</dbReference>
<dbReference type="InterPro" id="IPR017871">
    <property type="entry name" value="ABC_transporter-like_CS"/>
</dbReference>
<evidence type="ECO:0000313" key="13">
    <source>
        <dbReference type="Proteomes" id="UP000199048"/>
    </source>
</evidence>
<dbReference type="Proteomes" id="UP000199048">
    <property type="component" value="Unassembled WGS sequence"/>
</dbReference>
<sequence length="627" mass="68472">MQHMATLSRCRCGSVCARVALRLSPHPPVPREYGMVTAMEELHQYAERPFAFVGRYLRRRWVPHLVILISVLGAVGFSVSTDYALKGVVDALTKGPGPGNTLVWGALAVLIGFIAADNMLWRVAALTGAFTFVGVTGDIRRDLFRHMTGHSPTFFSDRQPGTLASRITATSNAIFTVENMFVFNVMPPTVAAFGSIGYIATVNTTMAGILAAVFAAVVVLMFKMASAGKPLHHDFAAKAASVDGEMVDLVGNMSLVRAFSGFKREGQRFEGTIATEMRARRSSLLYLEKLRIVHAVLTVLAVFGLLYWAIQMWEAGQATNGQVVLVCTLGIRILAATRDLAVALVDATQHTARLAEALHTLLQPHDLVDHPEAKPLTGQGAKIEFDHVAFNYPDGRPVFTDFDLVIEPGQKVGLVGKSGGGKSTLFSLLQRFYDVKSGEIRINGQNIERVTQESLREAITVVPQDVSMFHRSLRENIRYGRPEATDEEVWQAAEAARCTEFIQALPEGFDTMVGDRGVKLSGGQRQRIAIARAILKNSPILLLDEATSALDAESEQAIRQALANLMKGRTVIAIAHRLSTLQDFDRIVVLEGGRIIQDGSPDNLTHLDGFFRELMKKESMSMSLAAA</sequence>
<dbReference type="GO" id="GO:0005886">
    <property type="term" value="C:plasma membrane"/>
    <property type="evidence" value="ECO:0007669"/>
    <property type="project" value="UniProtKB-SubCell"/>
</dbReference>
<name>A0A1I4GJJ2_9HYPH</name>
<gene>
    <name evidence="12" type="ORF">SAMN05192568_100316</name>
</gene>
<keyword evidence="8 9" id="KW-0472">Membrane</keyword>
<proteinExistence type="inferred from homology"/>
<evidence type="ECO:0000256" key="7">
    <source>
        <dbReference type="ARBA" id="ARBA00022989"/>
    </source>
</evidence>
<dbReference type="GO" id="GO:0034040">
    <property type="term" value="F:ATPase-coupled lipid transmembrane transporter activity"/>
    <property type="evidence" value="ECO:0007669"/>
    <property type="project" value="TreeGrafter"/>
</dbReference>
<dbReference type="Pfam" id="PF00005">
    <property type="entry name" value="ABC_tran"/>
    <property type="match status" value="1"/>
</dbReference>
<dbReference type="EMBL" id="FOTK01000003">
    <property type="protein sequence ID" value="SFL29673.1"/>
    <property type="molecule type" value="Genomic_DNA"/>
</dbReference>
<dbReference type="AlphaFoldDB" id="A0A1I4GJJ2"/>
<feature type="domain" description="ABC transmembrane type-1" evidence="11">
    <location>
        <begin position="65"/>
        <end position="349"/>
    </location>
</feature>
<dbReference type="Gene3D" id="3.40.50.300">
    <property type="entry name" value="P-loop containing nucleotide triphosphate hydrolases"/>
    <property type="match status" value="1"/>
</dbReference>
<dbReference type="SMART" id="SM00382">
    <property type="entry name" value="AAA"/>
    <property type="match status" value="1"/>
</dbReference>
<feature type="transmembrane region" description="Helical" evidence="9">
    <location>
        <begin position="206"/>
        <end position="225"/>
    </location>
</feature>
<comment type="similarity">
    <text evidence="2">Belongs to the ABC transporter superfamily.</text>
</comment>
<dbReference type="InterPro" id="IPR039421">
    <property type="entry name" value="Type_1_exporter"/>
</dbReference>
<evidence type="ECO:0000259" key="11">
    <source>
        <dbReference type="PROSITE" id="PS50929"/>
    </source>
</evidence>
<dbReference type="InterPro" id="IPR011527">
    <property type="entry name" value="ABC1_TM_dom"/>
</dbReference>
<dbReference type="InterPro" id="IPR036640">
    <property type="entry name" value="ABC1_TM_sf"/>
</dbReference>
<evidence type="ECO:0000259" key="10">
    <source>
        <dbReference type="PROSITE" id="PS50893"/>
    </source>
</evidence>
<feature type="transmembrane region" description="Helical" evidence="9">
    <location>
        <begin position="61"/>
        <end position="81"/>
    </location>
</feature>
<dbReference type="InterPro" id="IPR027417">
    <property type="entry name" value="P-loop_NTPase"/>
</dbReference>
<feature type="transmembrane region" description="Helical" evidence="9">
    <location>
        <begin position="181"/>
        <end position="200"/>
    </location>
</feature>